<dbReference type="GO" id="GO:0055085">
    <property type="term" value="P:transmembrane transport"/>
    <property type="evidence" value="ECO:0007669"/>
    <property type="project" value="InterPro"/>
</dbReference>
<organism evidence="7 8">
    <name type="scientific">Pseudoalteromonas luteoviolacea DSM 6061</name>
    <dbReference type="NCBI Taxonomy" id="1365250"/>
    <lineage>
        <taxon>Bacteria</taxon>
        <taxon>Pseudomonadati</taxon>
        <taxon>Pseudomonadota</taxon>
        <taxon>Gammaproteobacteria</taxon>
        <taxon>Alteromonadales</taxon>
        <taxon>Pseudoalteromonadaceae</taxon>
        <taxon>Pseudoalteromonas</taxon>
    </lineage>
</organism>
<keyword evidence="8" id="KW-1185">Reference proteome</keyword>
<dbReference type="GO" id="GO:0030288">
    <property type="term" value="C:outer membrane-bounded periplasmic space"/>
    <property type="evidence" value="ECO:0007669"/>
    <property type="project" value="InterPro"/>
</dbReference>
<comment type="function">
    <text evidence="5">Interacts with outer membrane receptor proteins that carry out high-affinity binding and energy dependent uptake into the periplasmic space of specific substrates. It could act to transduce energy from the cytoplasmic membrane to specific energy-requiring processes in the outer membrane, resulting in the release into the periplasm of ligands bound by these outer membrane proteins.</text>
</comment>
<evidence type="ECO:0000256" key="4">
    <source>
        <dbReference type="ARBA" id="ARBA00023136"/>
    </source>
</evidence>
<reference evidence="7 8" key="1">
    <citation type="submission" date="2013-07" db="EMBL/GenBank/DDBJ databases">
        <title>Comparative Genomic and Metabolomic Analysis of Twelve Strains of Pseudoalteromonas luteoviolacea.</title>
        <authorList>
            <person name="Vynne N.G."/>
            <person name="Mansson M."/>
            <person name="Gram L."/>
        </authorList>
    </citation>
    <scope>NUCLEOTIDE SEQUENCE [LARGE SCALE GENOMIC DNA]</scope>
    <source>
        <strain evidence="7 8">DSM 6061</strain>
    </source>
</reference>
<dbReference type="PROSITE" id="PS51257">
    <property type="entry name" value="PROKAR_LIPOPROTEIN"/>
    <property type="match status" value="1"/>
</dbReference>
<dbReference type="InterPro" id="IPR037682">
    <property type="entry name" value="TonB_C"/>
</dbReference>
<keyword evidence="4" id="KW-0472">Membrane</keyword>
<name>A0A167D961_9GAMM</name>
<proteinExistence type="inferred from homology"/>
<evidence type="ECO:0000259" key="6">
    <source>
        <dbReference type="PROSITE" id="PS52015"/>
    </source>
</evidence>
<evidence type="ECO:0000256" key="2">
    <source>
        <dbReference type="ARBA" id="ARBA00022692"/>
    </source>
</evidence>
<dbReference type="InterPro" id="IPR006260">
    <property type="entry name" value="TonB/TolA_C"/>
</dbReference>
<evidence type="ECO:0000313" key="7">
    <source>
        <dbReference type="EMBL" id="KZN48562.1"/>
    </source>
</evidence>
<gene>
    <name evidence="7" type="ORF">N475_05920</name>
</gene>
<dbReference type="Proteomes" id="UP000076643">
    <property type="component" value="Unassembled WGS sequence"/>
</dbReference>
<keyword evidence="2" id="KW-0812">Transmembrane</keyword>
<dbReference type="NCBIfam" id="TIGR01352">
    <property type="entry name" value="tonB_Cterm"/>
    <property type="match status" value="1"/>
</dbReference>
<comment type="caution">
    <text evidence="7">The sequence shown here is derived from an EMBL/GenBank/DDBJ whole genome shotgun (WGS) entry which is preliminary data.</text>
</comment>
<feature type="domain" description="TonB C-terminal" evidence="6">
    <location>
        <begin position="235"/>
        <end position="327"/>
    </location>
</feature>
<dbReference type="GO" id="GO:0031992">
    <property type="term" value="F:energy transducer activity"/>
    <property type="evidence" value="ECO:0007669"/>
    <property type="project" value="InterPro"/>
</dbReference>
<dbReference type="PROSITE" id="PS52015">
    <property type="entry name" value="TONB_CTD"/>
    <property type="match status" value="1"/>
</dbReference>
<keyword evidence="5" id="KW-0735">Signal-anchor</keyword>
<keyword evidence="5" id="KW-0997">Cell inner membrane</keyword>
<dbReference type="Gene3D" id="3.30.2420.10">
    <property type="entry name" value="TonB"/>
    <property type="match status" value="1"/>
</dbReference>
<comment type="similarity">
    <text evidence="5">Belongs to the TonB family.</text>
</comment>
<keyword evidence="3" id="KW-1133">Transmembrane helix</keyword>
<keyword evidence="5" id="KW-0653">Protein transport</keyword>
<protein>
    <recommendedName>
        <fullName evidence="5">Protein TonB</fullName>
    </recommendedName>
</protein>
<keyword evidence="5" id="KW-0813">Transport</keyword>
<sequence>MKANIFLMTLLVVFLGGCKSVQSTNEKTMSELCQPLTYRCHAEQKLSEHTKEVWATVVKTHTFVTEQNALRMLNGLTANTNLDKALIYKRKAEIKNKMGNYKESLEDNLKAQELDVLDATSYRSLLLLEIRILFVLEDFNATKDRANKLWQYLEQAYNPHVATMLAYIAQKEGNITEYDKWVLLIKQNEPADRAARLLSALPDYSGKQMKGKPASVYTSTGKYPKDIPQFDHVERGPKAPKVTSRKGPRYPLEAAQKAIEGKVAMTYDINAKGEPINIKVVYAYPEGVFENAGVEALKSWRYEVNLDASGKVIEGKGFNLVLSWALE</sequence>
<dbReference type="AlphaFoldDB" id="A0A167D961"/>
<keyword evidence="5" id="KW-1003">Cell membrane</keyword>
<evidence type="ECO:0000256" key="1">
    <source>
        <dbReference type="ARBA" id="ARBA00004167"/>
    </source>
</evidence>
<comment type="subcellular location">
    <subcellularLocation>
        <location evidence="5">Cell inner membrane</location>
        <topology evidence="5">Single-pass membrane protein</topology>
        <orientation evidence="5">Periplasmic side</orientation>
    </subcellularLocation>
    <subcellularLocation>
        <location evidence="1">Membrane</location>
        <topology evidence="1">Single-pass membrane protein</topology>
    </subcellularLocation>
</comment>
<dbReference type="InterPro" id="IPR003538">
    <property type="entry name" value="TonB"/>
</dbReference>
<accession>A0A167D961</accession>
<dbReference type="PATRIC" id="fig|1365250.3.peg.33"/>
<dbReference type="GO" id="GO:0015891">
    <property type="term" value="P:siderophore transport"/>
    <property type="evidence" value="ECO:0007669"/>
    <property type="project" value="InterPro"/>
</dbReference>
<dbReference type="EMBL" id="AUYB01000002">
    <property type="protein sequence ID" value="KZN48562.1"/>
    <property type="molecule type" value="Genomic_DNA"/>
</dbReference>
<dbReference type="Pfam" id="PF03544">
    <property type="entry name" value="TonB_C"/>
    <property type="match status" value="1"/>
</dbReference>
<evidence type="ECO:0000313" key="8">
    <source>
        <dbReference type="Proteomes" id="UP000076643"/>
    </source>
</evidence>
<evidence type="ECO:0000256" key="3">
    <source>
        <dbReference type="ARBA" id="ARBA00022989"/>
    </source>
</evidence>
<dbReference type="GO" id="GO:0015031">
    <property type="term" value="P:protein transport"/>
    <property type="evidence" value="ECO:0007669"/>
    <property type="project" value="UniProtKB-UniRule"/>
</dbReference>
<evidence type="ECO:0000256" key="5">
    <source>
        <dbReference type="RuleBase" id="RU362123"/>
    </source>
</evidence>
<dbReference type="GO" id="GO:0005886">
    <property type="term" value="C:plasma membrane"/>
    <property type="evidence" value="ECO:0007669"/>
    <property type="project" value="UniProtKB-SubCell"/>
</dbReference>
<dbReference type="PRINTS" id="PR01374">
    <property type="entry name" value="TONBPROTEIN"/>
</dbReference>
<dbReference type="SUPFAM" id="SSF74653">
    <property type="entry name" value="TolA/TonB C-terminal domain"/>
    <property type="match status" value="1"/>
</dbReference>
<dbReference type="RefSeq" id="WP_063364480.1">
    <property type="nucleotide sequence ID" value="NZ_AQHB01000041.1"/>
</dbReference>